<evidence type="ECO:0000256" key="1">
    <source>
        <dbReference type="SAM" id="Phobius"/>
    </source>
</evidence>
<dbReference type="VEuPathDB" id="PlasmoDB:PRELSG_0802500"/>
<reference evidence="2 3" key="1">
    <citation type="submission" date="2015-04" db="EMBL/GenBank/DDBJ databases">
        <authorList>
            <consortium name="Pathogen Informatics"/>
        </authorList>
    </citation>
    <scope>NUCLEOTIDE SEQUENCE [LARGE SCALE GENOMIC DNA]</scope>
    <source>
        <strain evidence="2 3">SGS1</strain>
    </source>
</reference>
<dbReference type="KEGG" id="prel:PRELSG_0802500"/>
<evidence type="ECO:0008006" key="4">
    <source>
        <dbReference type="Google" id="ProtNLM"/>
    </source>
</evidence>
<organism evidence="2 3">
    <name type="scientific">Plasmodium relictum</name>
    <dbReference type="NCBI Taxonomy" id="85471"/>
    <lineage>
        <taxon>Eukaryota</taxon>
        <taxon>Sar</taxon>
        <taxon>Alveolata</taxon>
        <taxon>Apicomplexa</taxon>
        <taxon>Aconoidasida</taxon>
        <taxon>Haemosporida</taxon>
        <taxon>Plasmodiidae</taxon>
        <taxon>Plasmodium</taxon>
        <taxon>Plasmodium (Haemamoeba)</taxon>
    </lineage>
</organism>
<dbReference type="EMBL" id="LN835303">
    <property type="protein sequence ID" value="CRG99599.1"/>
    <property type="molecule type" value="Genomic_DNA"/>
</dbReference>
<accession>A0A1J1H3X0</accession>
<feature type="transmembrane region" description="Helical" evidence="1">
    <location>
        <begin position="27"/>
        <end position="51"/>
    </location>
</feature>
<evidence type="ECO:0000313" key="2">
    <source>
        <dbReference type="EMBL" id="CRG99599.1"/>
    </source>
</evidence>
<keyword evidence="1" id="KW-1133">Transmembrane helix</keyword>
<dbReference type="OMA" id="YELIFSC"/>
<sequence length="266" mass="31184">MGSEMSYKKKIFANEFSKKRNVNKKVIFMNMIYLMILFIICFIGGILLGFLTTSYTPEINIIQNDKNVFHFLSKNDKIIIGGKLNIELNIRNNTILSYIFSSENVKFFYYPIGINYSCLLYNGGLQKSTDHIPLSYRSEINIPLNNDENVFPTKLSIKIKYTLLESPSIVYTIPLHLGYEIGDKYKQEIQPLYNDCKHFNRIYFSIRFDELRISNKLRNIYSDKNYELIFYCKCFIDNKVHAFFNSLPVNKSVILNELTNNPNLLD</sequence>
<proteinExistence type="predicted"/>
<protein>
    <recommendedName>
        <fullName evidence="4">Transmembrane protein</fullName>
    </recommendedName>
</protein>
<dbReference type="OrthoDB" id="371576at2759"/>
<dbReference type="AlphaFoldDB" id="A0A1J1H3X0"/>
<gene>
    <name evidence="2" type="ORF">PRELSG_0802500</name>
</gene>
<dbReference type="RefSeq" id="XP_028532604.1">
    <property type="nucleotide sequence ID" value="XM_028676079.1"/>
</dbReference>
<name>A0A1J1H3X0_PLARL</name>
<keyword evidence="1" id="KW-0472">Membrane</keyword>
<keyword evidence="1" id="KW-0812">Transmembrane</keyword>
<dbReference type="Proteomes" id="UP000220158">
    <property type="component" value="Chromosome 8"/>
</dbReference>
<dbReference type="GeneID" id="39735701"/>
<keyword evidence="3" id="KW-1185">Reference proteome</keyword>
<evidence type="ECO:0000313" key="3">
    <source>
        <dbReference type="Proteomes" id="UP000220158"/>
    </source>
</evidence>